<keyword evidence="7" id="KW-0411">Iron-sulfur</keyword>
<dbReference type="Pfam" id="PF26466">
    <property type="entry name" value="DNA_primase_lrg_N"/>
    <property type="match status" value="1"/>
</dbReference>
<dbReference type="EMBL" id="JBJJXI010000050">
    <property type="protein sequence ID" value="KAL3400926.1"/>
    <property type="molecule type" value="Genomic_DNA"/>
</dbReference>
<sequence>MFYIQPPKGLMTLPTLEDVVFTRWKYLNLIQEKKSSITFNDKFEYLLEGSPHDCVGHFTLRLLTLKSSELFTYWMNKEVLLLRNRLSVVQPRQVFRLFRTMLRHLKRRIGSINPVDNILYSICSFYITTKMFKHITSGYHDEICQKYHHRVNFEFIPEMIETRSVILNKGLATIYCSQWKELFQSLFKTFIMFESKYQKQIARQLFTDPRFQYISKKLQQGLHSQVNKVGKITTLNIDNEVSNFPLCMQHMHFQLRLKHRLSHYARFYYTLFLKECGMSLEESLLYWRNEYSKPHNCKALCNHDWQTDAKKFIYSIRHMYGLEGGRKDYKTPSCKDMYEQFPGAAYEGGCPFSNFDMESLQSLLSQSMTKNKVNEFLVTNLNEEPKIACLNYFKIQSTTETKNINITRPVQYYQKMTEANEFI</sequence>
<dbReference type="Proteomes" id="UP001627154">
    <property type="component" value="Unassembled WGS sequence"/>
</dbReference>
<protein>
    <recommendedName>
        <fullName evidence="8">DNA primase large subunit C-terminal domain-containing protein</fullName>
    </recommendedName>
</protein>
<reference evidence="9 10" key="1">
    <citation type="journal article" date="2024" name="bioRxiv">
        <title>A reference genome for Trichogramma kaykai: A tiny desert-dwelling parasitoid wasp with competing sex-ratio distorters.</title>
        <authorList>
            <person name="Culotta J."/>
            <person name="Lindsey A.R."/>
        </authorList>
    </citation>
    <scope>NUCLEOTIDE SEQUENCE [LARGE SCALE GENOMIC DNA]</scope>
    <source>
        <strain evidence="9 10">KSX58</strain>
    </source>
</reference>
<evidence type="ECO:0000256" key="2">
    <source>
        <dbReference type="ARBA" id="ARBA00022485"/>
    </source>
</evidence>
<dbReference type="Pfam" id="PF04104">
    <property type="entry name" value="DNA_primase_lrg"/>
    <property type="match status" value="1"/>
</dbReference>
<evidence type="ECO:0000256" key="1">
    <source>
        <dbReference type="ARBA" id="ARBA00001966"/>
    </source>
</evidence>
<evidence type="ECO:0000256" key="3">
    <source>
        <dbReference type="ARBA" id="ARBA00022515"/>
    </source>
</evidence>
<evidence type="ECO:0000256" key="7">
    <source>
        <dbReference type="ARBA" id="ARBA00023014"/>
    </source>
</evidence>
<feature type="domain" description="DNA primase large subunit C-terminal" evidence="8">
    <location>
        <begin position="242"/>
        <end position="413"/>
    </location>
</feature>
<comment type="cofactor">
    <cofactor evidence="1">
        <name>[4Fe-4S] cluster</name>
        <dbReference type="ChEBI" id="CHEBI:49883"/>
    </cofactor>
</comment>
<evidence type="ECO:0000259" key="8">
    <source>
        <dbReference type="Pfam" id="PF04104"/>
    </source>
</evidence>
<dbReference type="PANTHER" id="PTHR10537:SF4">
    <property type="entry name" value="DNA PRIMASE LARGE SUBUNIT"/>
    <property type="match status" value="1"/>
</dbReference>
<accession>A0ABD2X691</accession>
<evidence type="ECO:0000256" key="5">
    <source>
        <dbReference type="ARBA" id="ARBA00022723"/>
    </source>
</evidence>
<name>A0ABD2X691_9HYME</name>
<evidence type="ECO:0000313" key="9">
    <source>
        <dbReference type="EMBL" id="KAL3400926.1"/>
    </source>
</evidence>
<organism evidence="9 10">
    <name type="scientific">Trichogramma kaykai</name>
    <dbReference type="NCBI Taxonomy" id="54128"/>
    <lineage>
        <taxon>Eukaryota</taxon>
        <taxon>Metazoa</taxon>
        <taxon>Ecdysozoa</taxon>
        <taxon>Arthropoda</taxon>
        <taxon>Hexapoda</taxon>
        <taxon>Insecta</taxon>
        <taxon>Pterygota</taxon>
        <taxon>Neoptera</taxon>
        <taxon>Endopterygota</taxon>
        <taxon>Hymenoptera</taxon>
        <taxon>Apocrita</taxon>
        <taxon>Proctotrupomorpha</taxon>
        <taxon>Chalcidoidea</taxon>
        <taxon>Trichogrammatidae</taxon>
        <taxon>Trichogramma</taxon>
    </lineage>
</organism>
<keyword evidence="6" id="KW-0408">Iron</keyword>
<evidence type="ECO:0000256" key="4">
    <source>
        <dbReference type="ARBA" id="ARBA00022705"/>
    </source>
</evidence>
<dbReference type="InterPro" id="IPR058560">
    <property type="entry name" value="DNA_primase_C"/>
</dbReference>
<evidence type="ECO:0000313" key="10">
    <source>
        <dbReference type="Proteomes" id="UP001627154"/>
    </source>
</evidence>
<dbReference type="GO" id="GO:0006269">
    <property type="term" value="P:DNA replication, synthesis of primer"/>
    <property type="evidence" value="ECO:0007669"/>
    <property type="project" value="UniProtKB-KW"/>
</dbReference>
<comment type="caution">
    <text evidence="9">The sequence shown here is derived from an EMBL/GenBank/DDBJ whole genome shotgun (WGS) entry which is preliminary data.</text>
</comment>
<proteinExistence type="predicted"/>
<dbReference type="GO" id="GO:0051539">
    <property type="term" value="F:4 iron, 4 sulfur cluster binding"/>
    <property type="evidence" value="ECO:0007669"/>
    <property type="project" value="UniProtKB-KW"/>
</dbReference>
<keyword evidence="2" id="KW-0004">4Fe-4S</keyword>
<dbReference type="Gene3D" id="1.20.930.80">
    <property type="match status" value="1"/>
</dbReference>
<keyword evidence="10" id="KW-1185">Reference proteome</keyword>
<dbReference type="PANTHER" id="PTHR10537">
    <property type="entry name" value="DNA PRIMASE LARGE SUBUNIT"/>
    <property type="match status" value="1"/>
</dbReference>
<keyword evidence="5" id="KW-0479">Metal-binding</keyword>
<keyword evidence="3" id="KW-0639">Primosome</keyword>
<keyword evidence="4" id="KW-0235">DNA replication</keyword>
<dbReference type="GO" id="GO:0046872">
    <property type="term" value="F:metal ion binding"/>
    <property type="evidence" value="ECO:0007669"/>
    <property type="project" value="UniProtKB-KW"/>
</dbReference>
<dbReference type="InterPro" id="IPR007238">
    <property type="entry name" value="DNA_primase_lsu_euk/arc"/>
</dbReference>
<evidence type="ECO:0000256" key="6">
    <source>
        <dbReference type="ARBA" id="ARBA00023004"/>
    </source>
</evidence>
<gene>
    <name evidence="9" type="ORF">TKK_006051</name>
</gene>
<dbReference type="AlphaFoldDB" id="A0ABD2X691"/>